<feature type="coiled-coil region" evidence="1">
    <location>
        <begin position="476"/>
        <end position="580"/>
    </location>
</feature>
<feature type="signal peptide" evidence="2">
    <location>
        <begin position="1"/>
        <end position="20"/>
    </location>
</feature>
<dbReference type="PhylomeDB" id="E9H5N3"/>
<dbReference type="HOGENOM" id="CLU_022631_1_1_1"/>
<dbReference type="InterPro" id="IPR058698">
    <property type="entry name" value="CUB_metazoa"/>
</dbReference>
<evidence type="ECO:0000313" key="5">
    <source>
        <dbReference type="Proteomes" id="UP000000305"/>
    </source>
</evidence>
<dbReference type="KEGG" id="dpx:DAPPUDRAFT_110154"/>
<dbReference type="AlphaFoldDB" id="E9H5N3"/>
<organism evidence="4 5">
    <name type="scientific">Daphnia pulex</name>
    <name type="common">Water flea</name>
    <dbReference type="NCBI Taxonomy" id="6669"/>
    <lineage>
        <taxon>Eukaryota</taxon>
        <taxon>Metazoa</taxon>
        <taxon>Ecdysozoa</taxon>
        <taxon>Arthropoda</taxon>
        <taxon>Crustacea</taxon>
        <taxon>Branchiopoda</taxon>
        <taxon>Diplostraca</taxon>
        <taxon>Cladocera</taxon>
        <taxon>Anomopoda</taxon>
        <taxon>Daphniidae</taxon>
        <taxon>Daphnia</taxon>
    </lineage>
</organism>
<evidence type="ECO:0000313" key="4">
    <source>
        <dbReference type="EMBL" id="EFX72899.1"/>
    </source>
</evidence>
<dbReference type="SUPFAM" id="SSF57997">
    <property type="entry name" value="Tropomyosin"/>
    <property type="match status" value="1"/>
</dbReference>
<feature type="chain" id="PRO_5003240855" description="CUB domain-containing protein" evidence="2">
    <location>
        <begin position="21"/>
        <end position="734"/>
    </location>
</feature>
<feature type="domain" description="CUB" evidence="3">
    <location>
        <begin position="311"/>
        <end position="401"/>
    </location>
</feature>
<dbReference type="PANTHER" id="PTHR33236">
    <property type="entry name" value="INTRAFLAGELLAR TRANSPORT PROTEIN 122 FAMILY PROTEIN-RELATED"/>
    <property type="match status" value="1"/>
</dbReference>
<evidence type="ECO:0000256" key="2">
    <source>
        <dbReference type="SAM" id="SignalP"/>
    </source>
</evidence>
<name>E9H5N3_DAPPU</name>
<sequence>MAGAMEIFLFFNLILTTIWAGEDGPVDQLTARQDELLNANPANPWMFPYYYNIQPQVPFAGYAYTDGIPFYRKPSSGYFAKREIFYFLVDVSNDGHRQEDRLGFGNLGANLFGNLFTPPTRPFRPLANLFVNRMDACSSSSGDAGICTSAFACSLFSRKPSGSCNLGRVCCVEIVSSCGSTVTLNNTYWQSPSTPVSAPSTCALTVRLDTKLVEQLAKPICQIRLDFVSFMTAQPTAGTCTDTFEISGSTTTAPTICGVNSGQHMYLDIPSSATTPTDVRLSFNFGTATAITRSWKIKIAMLPCSATYLAPADCLQYFTADSGRVKSFNWQDVAGTTTRQLNNQNYDICFRTELVPSQKATQMCLSICSVSNGGDAFSITTPTSSTDAAAAVVTATTNLVKAQTTLTNAKTTLATAQTTLANAQTALTTAQNNIAPTQAALTAAKDALIPAQEAATIAEMALTDAQGAHTETQTLLTSAKESLEGKEEVLATAKEDLTKAEAAIPPDETAITDARAAATAAQTAVDEAQTAVADAETAEAKAQSDVDKALAVSDNAQTAVDKAQLAVDKAQLAADNAKTAVTDAETAVNNAKTGVNNAPAAVTDAQTAVTSAQAALTAAQIAAANAVASAAALSGVGTSAIVNGVNTATCLYDFLLIAGARDSTNVKADRYCGNALNPATTPVATSVPVCTPIKPFRMTFQTDNTEEAVTAGANILPAPADTANTGFCLDYQEK</sequence>
<dbReference type="Pfam" id="PF26080">
    <property type="entry name" value="CUB_animal"/>
    <property type="match status" value="2"/>
</dbReference>
<reference evidence="4 5" key="1">
    <citation type="journal article" date="2011" name="Science">
        <title>The ecoresponsive genome of Daphnia pulex.</title>
        <authorList>
            <person name="Colbourne J.K."/>
            <person name="Pfrender M.E."/>
            <person name="Gilbert D."/>
            <person name="Thomas W.K."/>
            <person name="Tucker A."/>
            <person name="Oakley T.H."/>
            <person name="Tokishita S."/>
            <person name="Aerts A."/>
            <person name="Arnold G.J."/>
            <person name="Basu M.K."/>
            <person name="Bauer D.J."/>
            <person name="Caceres C.E."/>
            <person name="Carmel L."/>
            <person name="Casola C."/>
            <person name="Choi J.H."/>
            <person name="Detter J.C."/>
            <person name="Dong Q."/>
            <person name="Dusheyko S."/>
            <person name="Eads B.D."/>
            <person name="Frohlich T."/>
            <person name="Geiler-Samerotte K.A."/>
            <person name="Gerlach D."/>
            <person name="Hatcher P."/>
            <person name="Jogdeo S."/>
            <person name="Krijgsveld J."/>
            <person name="Kriventseva E.V."/>
            <person name="Kultz D."/>
            <person name="Laforsch C."/>
            <person name="Lindquist E."/>
            <person name="Lopez J."/>
            <person name="Manak J.R."/>
            <person name="Muller J."/>
            <person name="Pangilinan J."/>
            <person name="Patwardhan R.P."/>
            <person name="Pitluck S."/>
            <person name="Pritham E.J."/>
            <person name="Rechtsteiner A."/>
            <person name="Rho M."/>
            <person name="Rogozin I.B."/>
            <person name="Sakarya O."/>
            <person name="Salamov A."/>
            <person name="Schaack S."/>
            <person name="Shapiro H."/>
            <person name="Shiga Y."/>
            <person name="Skalitzky C."/>
            <person name="Smith Z."/>
            <person name="Souvorov A."/>
            <person name="Sung W."/>
            <person name="Tang Z."/>
            <person name="Tsuchiya D."/>
            <person name="Tu H."/>
            <person name="Vos H."/>
            <person name="Wang M."/>
            <person name="Wolf Y.I."/>
            <person name="Yamagata H."/>
            <person name="Yamada T."/>
            <person name="Ye Y."/>
            <person name="Shaw J.R."/>
            <person name="Andrews J."/>
            <person name="Crease T.J."/>
            <person name="Tang H."/>
            <person name="Lucas S.M."/>
            <person name="Robertson H.M."/>
            <person name="Bork P."/>
            <person name="Koonin E.V."/>
            <person name="Zdobnov E.M."/>
            <person name="Grigoriev I.V."/>
            <person name="Lynch M."/>
            <person name="Boore J.L."/>
        </authorList>
    </citation>
    <scope>NUCLEOTIDE SEQUENCE [LARGE SCALE GENOMIC DNA]</scope>
</reference>
<feature type="domain" description="CUB" evidence="3">
    <location>
        <begin position="630"/>
        <end position="733"/>
    </location>
</feature>
<gene>
    <name evidence="4" type="ORF">DAPPUDRAFT_110154</name>
</gene>
<keyword evidence="2" id="KW-0732">Signal</keyword>
<evidence type="ECO:0000256" key="1">
    <source>
        <dbReference type="SAM" id="Coils"/>
    </source>
</evidence>
<dbReference type="Proteomes" id="UP000000305">
    <property type="component" value="Unassembled WGS sequence"/>
</dbReference>
<dbReference type="EMBL" id="GL732594">
    <property type="protein sequence ID" value="EFX72899.1"/>
    <property type="molecule type" value="Genomic_DNA"/>
</dbReference>
<keyword evidence="5" id="KW-1185">Reference proteome</keyword>
<accession>E9H5N3</accession>
<evidence type="ECO:0000259" key="3">
    <source>
        <dbReference type="Pfam" id="PF26080"/>
    </source>
</evidence>
<keyword evidence="1" id="KW-0175">Coiled coil</keyword>
<dbReference type="InParanoid" id="E9H5N3"/>
<proteinExistence type="predicted"/>
<dbReference type="eggNOG" id="ENOG502QTPV">
    <property type="taxonomic scope" value="Eukaryota"/>
</dbReference>
<dbReference type="STRING" id="6669.E9H5N3"/>
<dbReference type="OrthoDB" id="10689704at2759"/>
<dbReference type="PANTHER" id="PTHR33236:SF5">
    <property type="entry name" value="CUB DOMAIN-CONTAINING PROTEIN"/>
    <property type="match status" value="1"/>
</dbReference>
<protein>
    <recommendedName>
        <fullName evidence="3">CUB domain-containing protein</fullName>
    </recommendedName>
</protein>